<organism evidence="3 4">
    <name type="scientific">Homoserinimonas hongtaonis</name>
    <dbReference type="NCBI Taxonomy" id="2079791"/>
    <lineage>
        <taxon>Bacteria</taxon>
        <taxon>Bacillati</taxon>
        <taxon>Actinomycetota</taxon>
        <taxon>Actinomycetes</taxon>
        <taxon>Micrococcales</taxon>
        <taxon>Microbacteriaceae</taxon>
        <taxon>Homoserinimonas</taxon>
    </lineage>
</organism>
<evidence type="ECO:0000313" key="3">
    <source>
        <dbReference type="EMBL" id="PWB97665.1"/>
    </source>
</evidence>
<evidence type="ECO:0000256" key="1">
    <source>
        <dbReference type="SAM" id="SignalP"/>
    </source>
</evidence>
<name>A0A2U1T1C7_9MICO</name>
<keyword evidence="1" id="KW-0732">Signal</keyword>
<dbReference type="AlphaFoldDB" id="A0A2U1T1C7"/>
<feature type="chain" id="PRO_5015508723" description="SsuA/THI5-like domain-containing protein" evidence="1">
    <location>
        <begin position="33"/>
        <end position="330"/>
    </location>
</feature>
<protein>
    <recommendedName>
        <fullName evidence="2">SsuA/THI5-like domain-containing protein</fullName>
    </recommendedName>
</protein>
<dbReference type="Proteomes" id="UP000244978">
    <property type="component" value="Unassembled WGS sequence"/>
</dbReference>
<gene>
    <name evidence="3" type="ORF">DF220_07360</name>
</gene>
<dbReference type="InterPro" id="IPR015168">
    <property type="entry name" value="SsuA/THI5"/>
</dbReference>
<feature type="signal peptide" evidence="1">
    <location>
        <begin position="1"/>
        <end position="32"/>
    </location>
</feature>
<proteinExistence type="predicted"/>
<comment type="caution">
    <text evidence="3">The sequence shown here is derived from an EMBL/GenBank/DDBJ whole genome shotgun (WGS) entry which is preliminary data.</text>
</comment>
<reference evidence="4" key="1">
    <citation type="submission" date="2018-04" db="EMBL/GenBank/DDBJ databases">
        <authorList>
            <person name="Liu S."/>
            <person name="Wang Z."/>
            <person name="Li J."/>
        </authorList>
    </citation>
    <scope>NUCLEOTIDE SEQUENCE [LARGE SCALE GENOMIC DNA]</scope>
    <source>
        <strain evidence="4">S1194</strain>
    </source>
</reference>
<dbReference type="RefSeq" id="WP_108997571.1">
    <property type="nucleotide sequence ID" value="NZ_QEEX01000001.1"/>
</dbReference>
<dbReference type="Gene3D" id="3.40.190.10">
    <property type="entry name" value="Periplasmic binding protein-like II"/>
    <property type="match status" value="2"/>
</dbReference>
<feature type="domain" description="SsuA/THI5-like" evidence="2">
    <location>
        <begin position="56"/>
        <end position="264"/>
    </location>
</feature>
<evidence type="ECO:0000259" key="2">
    <source>
        <dbReference type="Pfam" id="PF09084"/>
    </source>
</evidence>
<dbReference type="PANTHER" id="PTHR30024">
    <property type="entry name" value="ALIPHATIC SULFONATES-BINDING PROTEIN-RELATED"/>
    <property type="match status" value="1"/>
</dbReference>
<evidence type="ECO:0000313" key="4">
    <source>
        <dbReference type="Proteomes" id="UP000244978"/>
    </source>
</evidence>
<accession>A0A2U1T1C7</accession>
<keyword evidence="4" id="KW-1185">Reference proteome</keyword>
<dbReference type="EMBL" id="QEEX01000001">
    <property type="protein sequence ID" value="PWB97665.1"/>
    <property type="molecule type" value="Genomic_DNA"/>
</dbReference>
<dbReference type="SUPFAM" id="SSF53850">
    <property type="entry name" value="Periplasmic binding protein-like II"/>
    <property type="match status" value="1"/>
</dbReference>
<dbReference type="PROSITE" id="PS51257">
    <property type="entry name" value="PROKAR_LIPOPROTEIN"/>
    <property type="match status" value="1"/>
</dbReference>
<dbReference type="Pfam" id="PF09084">
    <property type="entry name" value="NMT1"/>
    <property type="match status" value="1"/>
</dbReference>
<sequence length="330" mass="34834">MRSSYTQSGRRLVSLAALTAVAGLALSGCSTAASTDEASDGPIEISVVLAAVAFENAYQAQEQGFFEDAGLDVTIIPGNDPAANLAQLVSGEVDFAVVGGSTAVTAAAQGMPVKVVLNNEAIDGEASTSGLIAAPGSPIKSMEDMEGKSVAVLGLATGAEIQLYEAAEEVDVPFDSMKLVVTPISGMLEAVGAGHVDTAIIFPPFYEIAKAQGFTVVAEPTREFGGGVPNTVWVATESTINDRPDVVDRFRTAMSKAADFYNDNYEDARRITGEYTEIPPEMLVNRVYVERTPDVNVDRYQHLIDMMVRFGQVTDPPAAEDILAKGTETR</sequence>